<accession>A0A7W2JJL8</accession>
<organism evidence="1 2">
    <name type="scientific">Pseudomonas juntendi</name>
    <dbReference type="NCBI Taxonomy" id="2666183"/>
    <lineage>
        <taxon>Bacteria</taxon>
        <taxon>Pseudomonadati</taxon>
        <taxon>Pseudomonadota</taxon>
        <taxon>Gammaproteobacteria</taxon>
        <taxon>Pseudomonadales</taxon>
        <taxon>Pseudomonadaceae</taxon>
        <taxon>Pseudomonas</taxon>
    </lineage>
</organism>
<comment type="caution">
    <text evidence="1">The sequence shown here is derived from an EMBL/GenBank/DDBJ whole genome shotgun (WGS) entry which is preliminary data.</text>
</comment>
<evidence type="ECO:0000313" key="2">
    <source>
        <dbReference type="Proteomes" id="UP000556620"/>
    </source>
</evidence>
<name>A0A7W2JJL8_9PSED</name>
<evidence type="ECO:0000313" key="1">
    <source>
        <dbReference type="EMBL" id="MBA6060177.1"/>
    </source>
</evidence>
<dbReference type="RefSeq" id="WP_182367478.1">
    <property type="nucleotide sequence ID" value="NZ_JACGCU010000020.1"/>
</dbReference>
<protein>
    <submittedName>
        <fullName evidence="1">Uncharacterized protein</fullName>
    </submittedName>
</protein>
<dbReference type="EMBL" id="JACGCU010000020">
    <property type="protein sequence ID" value="MBA6060177.1"/>
    <property type="molecule type" value="Genomic_DNA"/>
</dbReference>
<reference evidence="1 2" key="1">
    <citation type="submission" date="2020-07" db="EMBL/GenBank/DDBJ databases">
        <title>Diversity of carbapenemase encoding genes among Pseudomonas putida group clinical isolates in a tertiary Brazilian hospital.</title>
        <authorList>
            <person name="Alberto-Lei F."/>
            <person name="Nodari C.S."/>
            <person name="Streling A.P."/>
            <person name="Paulino J.T."/>
            <person name="Bessa-Neto F.O."/>
            <person name="Cayo R."/>
            <person name="Gales A.C."/>
        </authorList>
    </citation>
    <scope>NUCLEOTIDE SEQUENCE [LARGE SCALE GENOMIC DNA]</scope>
    <source>
        <strain evidence="1 2">14535</strain>
    </source>
</reference>
<dbReference type="Proteomes" id="UP000556620">
    <property type="component" value="Unassembled WGS sequence"/>
</dbReference>
<sequence length="121" mass="13417">MSGNRIDISQEAFLWRAALDHFGHAGLYQIVIELWQGAGPPARPTVEYLDEDEVGPVVINLLKIAQVEVDGVVPLGEDSSNRVTLYSRHAQHLVDGLLERMPANMLTRQMRTARVSNDLGV</sequence>
<gene>
    <name evidence="1" type="ORF">H4C44_13450</name>
</gene>
<dbReference type="AlphaFoldDB" id="A0A7W2JJL8"/>
<proteinExistence type="predicted"/>